<protein>
    <submittedName>
        <fullName evidence="1">Uncharacterized protein</fullName>
    </submittedName>
</protein>
<accession>A0ABM9TGW5</accession>
<proteinExistence type="predicted"/>
<dbReference type="EMBL" id="CVMG01000022">
    <property type="protein sequence ID" value="CRG51214.1"/>
    <property type="molecule type" value="Genomic_DNA"/>
</dbReference>
<keyword evidence="2" id="KW-1185">Reference proteome</keyword>
<sequence length="282" mass="32069">MSLVGTVDLAAVARAQQKEAGRQLVYYLQRHYGPTLHRLPADVGSLKNFIPQTLQQASQQGYGADELFIFFMISSFLLGSGWLQDPVYTPLFTLLTDRGTDGDLTSRLHHCLHQRQRLELALPAMHECTLSLLESPMDLLRPEALSKQWQALTQLRGVAANQSLPGLYRCYEADFRQLAGLSAINTGLKNYRPETSRHLPHSGIPQEEESDVFSNDLDHEKRHQLVLHLHLALSFGRFYRTNPLHRALHQVLDTPLSGRSLALSQFLRTHQQRLKECSEERE</sequence>
<gene>
    <name evidence="1" type="ORF">ERS008478_02828</name>
</gene>
<evidence type="ECO:0000313" key="1">
    <source>
        <dbReference type="EMBL" id="CRG51214.1"/>
    </source>
</evidence>
<reference evidence="1 2" key="1">
    <citation type="submission" date="2015-03" db="EMBL/GenBank/DDBJ databases">
        <authorList>
            <consortium name="Pathogen Informatics"/>
            <person name="Murphy D."/>
        </authorList>
    </citation>
    <scope>NUCLEOTIDE SEQUENCE [LARGE SCALE GENOMIC DNA]</scope>
    <source>
        <strain evidence="1 2">WP-931201</strain>
    </source>
</reference>
<dbReference type="RefSeq" id="WP_033850615.1">
    <property type="nucleotide sequence ID" value="NZ_CBLG010000111.1"/>
</dbReference>
<organism evidence="1 2">
    <name type="scientific">Yersinia wautersii</name>
    <dbReference type="NCBI Taxonomy" id="1341643"/>
    <lineage>
        <taxon>Bacteria</taxon>
        <taxon>Pseudomonadati</taxon>
        <taxon>Pseudomonadota</taxon>
        <taxon>Gammaproteobacteria</taxon>
        <taxon>Enterobacterales</taxon>
        <taxon>Yersiniaceae</taxon>
        <taxon>Yersinia</taxon>
    </lineage>
</organism>
<comment type="caution">
    <text evidence="1">The sequence shown here is derived from an EMBL/GenBank/DDBJ whole genome shotgun (WGS) entry which is preliminary data.</text>
</comment>
<name>A0ABM9TGW5_9GAMM</name>
<dbReference type="Proteomes" id="UP000047420">
    <property type="component" value="Unassembled WGS sequence"/>
</dbReference>
<evidence type="ECO:0000313" key="2">
    <source>
        <dbReference type="Proteomes" id="UP000047420"/>
    </source>
</evidence>